<gene>
    <name evidence="1" type="ordered locus">Turpa_3166</name>
</gene>
<reference evidence="1 2" key="1">
    <citation type="submission" date="2012-06" db="EMBL/GenBank/DDBJ databases">
        <title>The complete chromosome of genome of Turneriella parva DSM 21527.</title>
        <authorList>
            <consortium name="US DOE Joint Genome Institute (JGI-PGF)"/>
            <person name="Lucas S."/>
            <person name="Han J."/>
            <person name="Lapidus A."/>
            <person name="Bruce D."/>
            <person name="Goodwin L."/>
            <person name="Pitluck S."/>
            <person name="Peters L."/>
            <person name="Kyrpides N."/>
            <person name="Mavromatis K."/>
            <person name="Ivanova N."/>
            <person name="Mikhailova N."/>
            <person name="Chertkov O."/>
            <person name="Detter J.C."/>
            <person name="Tapia R."/>
            <person name="Han C."/>
            <person name="Land M."/>
            <person name="Hauser L."/>
            <person name="Markowitz V."/>
            <person name="Cheng J.-F."/>
            <person name="Hugenholtz P."/>
            <person name="Woyke T."/>
            <person name="Wu D."/>
            <person name="Gronow S."/>
            <person name="Wellnitz S."/>
            <person name="Brambilla E."/>
            <person name="Klenk H.-P."/>
            <person name="Eisen J.A."/>
        </authorList>
    </citation>
    <scope>NUCLEOTIDE SEQUENCE [LARGE SCALE GENOMIC DNA]</scope>
    <source>
        <strain evidence="2">ATCC BAA-1111 / DSM 21527 / NCTC 11395 / H</strain>
    </source>
</reference>
<evidence type="ECO:0000313" key="1">
    <source>
        <dbReference type="EMBL" id="AFM13805.1"/>
    </source>
</evidence>
<keyword evidence="2" id="KW-1185">Reference proteome</keyword>
<dbReference type="EMBL" id="CP002959">
    <property type="protein sequence ID" value="AFM13805.1"/>
    <property type="molecule type" value="Genomic_DNA"/>
</dbReference>
<protein>
    <submittedName>
        <fullName evidence="1">Uncharacterized protein</fullName>
    </submittedName>
</protein>
<dbReference type="Proteomes" id="UP000006048">
    <property type="component" value="Chromosome"/>
</dbReference>
<dbReference type="HOGENOM" id="CLU_2811227_0_0_12"/>
<name>I4B948_TURPD</name>
<evidence type="ECO:0000313" key="2">
    <source>
        <dbReference type="Proteomes" id="UP000006048"/>
    </source>
</evidence>
<dbReference type="AlphaFoldDB" id="I4B948"/>
<organism evidence="1 2">
    <name type="scientific">Turneriella parva (strain ATCC BAA-1111 / DSM 21527 / NCTC 11395 / H)</name>
    <name type="common">Leptospira parva</name>
    <dbReference type="NCBI Taxonomy" id="869212"/>
    <lineage>
        <taxon>Bacteria</taxon>
        <taxon>Pseudomonadati</taxon>
        <taxon>Spirochaetota</taxon>
        <taxon>Spirochaetia</taxon>
        <taxon>Leptospirales</taxon>
        <taxon>Leptospiraceae</taxon>
        <taxon>Turneriella</taxon>
    </lineage>
</organism>
<accession>I4B948</accession>
<dbReference type="KEGG" id="tpx:Turpa_3166"/>
<proteinExistence type="predicted"/>
<sequence>MLKDILKMYVFLPLSLMMFVWSAHRMLTQAGGKEPMTAQNLNVKNIRANPTSFRSVYMPRILSGGGK</sequence>
<dbReference type="RefSeq" id="WP_014804305.1">
    <property type="nucleotide sequence ID" value="NC_018020.1"/>
</dbReference>
<dbReference type="STRING" id="869212.Turpa_3166"/>